<evidence type="ECO:0000256" key="5">
    <source>
        <dbReference type="ARBA" id="ARBA00023077"/>
    </source>
</evidence>
<reference evidence="14" key="1">
    <citation type="journal article" date="2019" name="Int. J. Syst. Evol. Microbiol.">
        <title>The Global Catalogue of Microorganisms (GCM) 10K type strain sequencing project: providing services to taxonomists for standard genome sequencing and annotation.</title>
        <authorList>
            <consortium name="The Broad Institute Genomics Platform"/>
            <consortium name="The Broad Institute Genome Sequencing Center for Infectious Disease"/>
            <person name="Wu L."/>
            <person name="Ma J."/>
        </authorList>
    </citation>
    <scope>NUCLEOTIDE SEQUENCE [LARGE SCALE GENOMIC DNA]</scope>
    <source>
        <strain evidence="14">KCTC 42224</strain>
    </source>
</reference>
<evidence type="ECO:0000256" key="10">
    <source>
        <dbReference type="SAM" id="SignalP"/>
    </source>
</evidence>
<keyword evidence="7 8" id="KW-0998">Cell outer membrane</keyword>
<evidence type="ECO:0000313" key="14">
    <source>
        <dbReference type="Proteomes" id="UP001595683"/>
    </source>
</evidence>
<evidence type="ECO:0000256" key="9">
    <source>
        <dbReference type="RuleBase" id="RU003357"/>
    </source>
</evidence>
<feature type="chain" id="PRO_5045691456" evidence="10">
    <location>
        <begin position="21"/>
        <end position="713"/>
    </location>
</feature>
<protein>
    <submittedName>
        <fullName evidence="13">TonB-dependent receptor plug domain-containing protein</fullName>
    </submittedName>
</protein>
<evidence type="ECO:0000259" key="11">
    <source>
        <dbReference type="Pfam" id="PF00593"/>
    </source>
</evidence>
<sequence length="713" mass="75700">MKLTKLALALVAGASTPALAQSSTTQLPPVDVDTASATADDSGATTIARDHIERLAPSTSDTAAILTRLPGVSGNSGGGFSTMPAIRGLTEQRLTVLVDGHPIDSACPNDMNTPLSYTDPQTVASVAVITGVSPVSAGGDAIGGVIAVNSAAPRFATGGGLLVTGEAQGYYRSNDGAFGTGLSLTVAGAHLSATYTGSYAKAANYSAGGDLGTVHSTQYAKTDHKLALAWQGDIGLVELAGGYHHSAYEGFPNQFMDMTGNNSWFLNGHYLGSFAWGTVDFKADYRATDHEMNFLADKGGVADGGMPMNTRVRSGGYTLAVSLPVAAGTTLRLGHEYRHENLDDWWPPVAGSMMMGPNTYLNVNQGRRERIAGYLEAEQRVGDAFTVTAGGRFDRVNMNTGDVAPYSTSMMNMADAMAASAFNAADHQRHFNNWSGSLIARYAPTAGLAFDLGYAHKTRAPNIYELYTWGQGTMSSQMIGWYGDGNGYFGNLALRPERADTISGSVTLSGGGKQGWFIKLAPFYTHVNDYIDARFVKALGGMMGMSSPFVQLQFANEEAEFHGLDVSGAVPLWNGGRLGQTRLTGTLSWVHGQNLTYHTPLYHQMPLNVQTSLTHTVGGFSGAVEVNWVASKTRVDPARNEPETAAYALVNLRTAYALKGWRLSLDVENLLDKGYYLPLGGMALGDYSASGNMVLRPVAGRGRSFNVGLSRRF</sequence>
<name>A0ABV7V3U2_9SPHN</name>
<dbReference type="PANTHER" id="PTHR30069:SF49">
    <property type="entry name" value="OUTER MEMBRANE PROTEIN C"/>
    <property type="match status" value="1"/>
</dbReference>
<dbReference type="SUPFAM" id="SSF56935">
    <property type="entry name" value="Porins"/>
    <property type="match status" value="1"/>
</dbReference>
<keyword evidence="5 9" id="KW-0798">TonB box</keyword>
<evidence type="ECO:0000256" key="2">
    <source>
        <dbReference type="ARBA" id="ARBA00022448"/>
    </source>
</evidence>
<feature type="domain" description="TonB-dependent receptor-like beta-barrel" evidence="11">
    <location>
        <begin position="221"/>
        <end position="670"/>
    </location>
</feature>
<feature type="domain" description="TonB-dependent receptor plug" evidence="12">
    <location>
        <begin position="44"/>
        <end position="145"/>
    </location>
</feature>
<keyword evidence="2 8" id="KW-0813">Transport</keyword>
<dbReference type="PANTHER" id="PTHR30069">
    <property type="entry name" value="TONB-DEPENDENT OUTER MEMBRANE RECEPTOR"/>
    <property type="match status" value="1"/>
</dbReference>
<dbReference type="InterPro" id="IPR039426">
    <property type="entry name" value="TonB-dep_rcpt-like"/>
</dbReference>
<dbReference type="Proteomes" id="UP001595683">
    <property type="component" value="Unassembled WGS sequence"/>
</dbReference>
<evidence type="ECO:0000259" key="12">
    <source>
        <dbReference type="Pfam" id="PF07715"/>
    </source>
</evidence>
<dbReference type="InterPro" id="IPR000531">
    <property type="entry name" value="Beta-barrel_TonB"/>
</dbReference>
<comment type="caution">
    <text evidence="13">The sequence shown here is derived from an EMBL/GenBank/DDBJ whole genome shotgun (WGS) entry which is preliminary data.</text>
</comment>
<dbReference type="EMBL" id="JBHRYE010000014">
    <property type="protein sequence ID" value="MFC3671824.1"/>
    <property type="molecule type" value="Genomic_DNA"/>
</dbReference>
<gene>
    <name evidence="13" type="ORF">ACFOOT_10350</name>
</gene>
<evidence type="ECO:0000256" key="8">
    <source>
        <dbReference type="PROSITE-ProRule" id="PRU01360"/>
    </source>
</evidence>
<dbReference type="InterPro" id="IPR036942">
    <property type="entry name" value="Beta-barrel_TonB_sf"/>
</dbReference>
<accession>A0ABV7V3U2</accession>
<keyword evidence="13" id="KW-0675">Receptor</keyword>
<evidence type="ECO:0000313" key="13">
    <source>
        <dbReference type="EMBL" id="MFC3671824.1"/>
    </source>
</evidence>
<evidence type="ECO:0000256" key="7">
    <source>
        <dbReference type="ARBA" id="ARBA00023237"/>
    </source>
</evidence>
<feature type="signal peptide" evidence="10">
    <location>
        <begin position="1"/>
        <end position="20"/>
    </location>
</feature>
<evidence type="ECO:0000256" key="6">
    <source>
        <dbReference type="ARBA" id="ARBA00023136"/>
    </source>
</evidence>
<comment type="similarity">
    <text evidence="8 9">Belongs to the TonB-dependent receptor family.</text>
</comment>
<evidence type="ECO:0000256" key="1">
    <source>
        <dbReference type="ARBA" id="ARBA00004571"/>
    </source>
</evidence>
<organism evidence="13 14">
    <name type="scientific">Novosphingobium pokkalii</name>
    <dbReference type="NCBI Taxonomy" id="1770194"/>
    <lineage>
        <taxon>Bacteria</taxon>
        <taxon>Pseudomonadati</taxon>
        <taxon>Pseudomonadota</taxon>
        <taxon>Alphaproteobacteria</taxon>
        <taxon>Sphingomonadales</taxon>
        <taxon>Sphingomonadaceae</taxon>
        <taxon>Novosphingobium</taxon>
    </lineage>
</organism>
<keyword evidence="10" id="KW-0732">Signal</keyword>
<dbReference type="Gene3D" id="2.170.130.10">
    <property type="entry name" value="TonB-dependent receptor, plug domain"/>
    <property type="match status" value="1"/>
</dbReference>
<dbReference type="PROSITE" id="PS52016">
    <property type="entry name" value="TONB_DEPENDENT_REC_3"/>
    <property type="match status" value="1"/>
</dbReference>
<dbReference type="Gene3D" id="2.40.170.20">
    <property type="entry name" value="TonB-dependent receptor, beta-barrel domain"/>
    <property type="match status" value="1"/>
</dbReference>
<comment type="subcellular location">
    <subcellularLocation>
        <location evidence="1 8">Cell outer membrane</location>
        <topology evidence="1 8">Multi-pass membrane protein</topology>
    </subcellularLocation>
</comment>
<evidence type="ECO:0000256" key="4">
    <source>
        <dbReference type="ARBA" id="ARBA00022692"/>
    </source>
</evidence>
<keyword evidence="14" id="KW-1185">Reference proteome</keyword>
<keyword evidence="4 8" id="KW-0812">Transmembrane</keyword>
<dbReference type="Pfam" id="PF00593">
    <property type="entry name" value="TonB_dep_Rec_b-barrel"/>
    <property type="match status" value="1"/>
</dbReference>
<dbReference type="InterPro" id="IPR012910">
    <property type="entry name" value="Plug_dom"/>
</dbReference>
<dbReference type="InterPro" id="IPR037066">
    <property type="entry name" value="Plug_dom_sf"/>
</dbReference>
<evidence type="ECO:0000256" key="3">
    <source>
        <dbReference type="ARBA" id="ARBA00022452"/>
    </source>
</evidence>
<keyword evidence="3 8" id="KW-1134">Transmembrane beta strand</keyword>
<keyword evidence="6 8" id="KW-0472">Membrane</keyword>
<proteinExistence type="inferred from homology"/>
<dbReference type="RefSeq" id="WP_191326290.1">
    <property type="nucleotide sequence ID" value="NZ_BMZP01000038.1"/>
</dbReference>
<dbReference type="Pfam" id="PF07715">
    <property type="entry name" value="Plug"/>
    <property type="match status" value="1"/>
</dbReference>